<keyword evidence="1" id="KW-0472">Membrane</keyword>
<comment type="caution">
    <text evidence="2">The sequence shown here is derived from an EMBL/GenBank/DDBJ whole genome shotgun (WGS) entry which is preliminary data.</text>
</comment>
<proteinExistence type="predicted"/>
<keyword evidence="1" id="KW-0812">Transmembrane</keyword>
<dbReference type="EMBL" id="LAZR01011680">
    <property type="protein sequence ID" value="KKM60434.1"/>
    <property type="molecule type" value="Genomic_DNA"/>
</dbReference>
<sequence length="53" mass="6424">MRTAAYIIILVVMFAFLLLSDFNWIILIVLIFFGVSTLIRYLFWKNQFDYEKL</sequence>
<accession>A0A0F9ISU2</accession>
<name>A0A0F9ISU2_9ZZZZ</name>
<evidence type="ECO:0000313" key="2">
    <source>
        <dbReference type="EMBL" id="KKM60434.1"/>
    </source>
</evidence>
<reference evidence="2" key="1">
    <citation type="journal article" date="2015" name="Nature">
        <title>Complex archaea that bridge the gap between prokaryotes and eukaryotes.</title>
        <authorList>
            <person name="Spang A."/>
            <person name="Saw J.H."/>
            <person name="Jorgensen S.L."/>
            <person name="Zaremba-Niedzwiedzka K."/>
            <person name="Martijn J."/>
            <person name="Lind A.E."/>
            <person name="van Eijk R."/>
            <person name="Schleper C."/>
            <person name="Guy L."/>
            <person name="Ettema T.J."/>
        </authorList>
    </citation>
    <scope>NUCLEOTIDE SEQUENCE</scope>
</reference>
<protein>
    <submittedName>
        <fullName evidence="2">Uncharacterized protein</fullName>
    </submittedName>
</protein>
<organism evidence="2">
    <name type="scientific">marine sediment metagenome</name>
    <dbReference type="NCBI Taxonomy" id="412755"/>
    <lineage>
        <taxon>unclassified sequences</taxon>
        <taxon>metagenomes</taxon>
        <taxon>ecological metagenomes</taxon>
    </lineage>
</organism>
<dbReference type="AlphaFoldDB" id="A0A0F9ISU2"/>
<evidence type="ECO:0000256" key="1">
    <source>
        <dbReference type="SAM" id="Phobius"/>
    </source>
</evidence>
<keyword evidence="1" id="KW-1133">Transmembrane helix</keyword>
<gene>
    <name evidence="2" type="ORF">LCGC14_1541880</name>
</gene>
<feature type="transmembrane region" description="Helical" evidence="1">
    <location>
        <begin position="6"/>
        <end position="35"/>
    </location>
</feature>